<feature type="chain" id="PRO_5046120859" evidence="2">
    <location>
        <begin position="25"/>
        <end position="188"/>
    </location>
</feature>
<organism evidence="4 5">
    <name type="scientific">Thiobacter aerophilum</name>
    <dbReference type="NCBI Taxonomy" id="3121275"/>
    <lineage>
        <taxon>Bacteria</taxon>
        <taxon>Pseudomonadati</taxon>
        <taxon>Pseudomonadota</taxon>
        <taxon>Betaproteobacteria</taxon>
        <taxon>Burkholderiales</taxon>
        <taxon>Thiobacteraceae</taxon>
        <taxon>Thiobacter</taxon>
    </lineage>
</organism>
<feature type="domain" description="BON" evidence="3">
    <location>
        <begin position="121"/>
        <end position="188"/>
    </location>
</feature>
<dbReference type="RefSeq" id="WP_347308611.1">
    <property type="nucleotide sequence ID" value="NZ_JBAJEX010000007.1"/>
</dbReference>
<dbReference type="PANTHER" id="PTHR34606:SF4">
    <property type="entry name" value="OUTER MEMBRANE LIPOPROTEIN DOLP"/>
    <property type="match status" value="1"/>
</dbReference>
<comment type="caution">
    <text evidence="4">The sequence shown here is derived from an EMBL/GenBank/DDBJ whole genome shotgun (WGS) entry which is preliminary data.</text>
</comment>
<evidence type="ECO:0000256" key="2">
    <source>
        <dbReference type="SAM" id="SignalP"/>
    </source>
</evidence>
<gene>
    <name evidence="4" type="ORF">V6E02_09795</name>
</gene>
<dbReference type="Proteomes" id="UP001482231">
    <property type="component" value="Unassembled WGS sequence"/>
</dbReference>
<evidence type="ECO:0000313" key="4">
    <source>
        <dbReference type="EMBL" id="MEO1767502.1"/>
    </source>
</evidence>
<dbReference type="EMBL" id="JBAJEX010000007">
    <property type="protein sequence ID" value="MEO1767502.1"/>
    <property type="molecule type" value="Genomic_DNA"/>
</dbReference>
<accession>A0ABV0EI42</accession>
<dbReference type="PANTHER" id="PTHR34606">
    <property type="entry name" value="BON DOMAIN-CONTAINING PROTEIN"/>
    <property type="match status" value="1"/>
</dbReference>
<dbReference type="Pfam" id="PF04972">
    <property type="entry name" value="BON"/>
    <property type="match status" value="2"/>
</dbReference>
<feature type="signal peptide" evidence="2">
    <location>
        <begin position="1"/>
        <end position="24"/>
    </location>
</feature>
<dbReference type="InterPro" id="IPR014004">
    <property type="entry name" value="Transpt-assoc_nodulatn_dom_bac"/>
</dbReference>
<dbReference type="InterPro" id="IPR051686">
    <property type="entry name" value="Lipoprotein_DolP"/>
</dbReference>
<dbReference type="InterPro" id="IPR007055">
    <property type="entry name" value="BON_dom"/>
</dbReference>
<proteinExistence type="predicted"/>
<keyword evidence="1 2" id="KW-0732">Signal</keyword>
<name>A0ABV0EI42_9BURK</name>
<dbReference type="Gene3D" id="3.40.1520.20">
    <property type="match status" value="1"/>
</dbReference>
<evidence type="ECO:0000259" key="3">
    <source>
        <dbReference type="PROSITE" id="PS50914"/>
    </source>
</evidence>
<evidence type="ECO:0000313" key="5">
    <source>
        <dbReference type="Proteomes" id="UP001482231"/>
    </source>
</evidence>
<protein>
    <submittedName>
        <fullName evidence="4">BON domain-containing protein</fullName>
    </submittedName>
</protein>
<dbReference type="PROSITE" id="PS50914">
    <property type="entry name" value="BON"/>
    <property type="match status" value="2"/>
</dbReference>
<reference evidence="4 5" key="1">
    <citation type="submission" date="2024-02" db="EMBL/GenBank/DDBJ databases">
        <title>New thermophilic sulfur-oxidizing bacteria from a hot springs of the Uzon caldera (Kamchatka, Russia).</title>
        <authorList>
            <person name="Dukat A.M."/>
            <person name="Elcheninov A.G."/>
            <person name="Frolov E.N."/>
        </authorList>
    </citation>
    <scope>NUCLEOTIDE SEQUENCE [LARGE SCALE GENOMIC DNA]</scope>
    <source>
        <strain evidence="4 5">AK1</strain>
    </source>
</reference>
<dbReference type="SMART" id="SM00749">
    <property type="entry name" value="BON"/>
    <property type="match status" value="2"/>
</dbReference>
<keyword evidence="5" id="KW-1185">Reference proteome</keyword>
<evidence type="ECO:0000256" key="1">
    <source>
        <dbReference type="ARBA" id="ARBA00022729"/>
    </source>
</evidence>
<feature type="domain" description="BON" evidence="3">
    <location>
        <begin position="45"/>
        <end position="112"/>
    </location>
</feature>
<sequence length="188" mass="20360">MRKLCLLALLASLPALPGCFPVVATGVGAGVLMADDRRTSGIYIEDQNIELKVANRIAERFGSSTHVNVTSYNLAVLLTGEVPDEPTRSAVAEIAKGVPNVRQVFNETVIGQPSSFPERSNDTYLTTRVKARMVEARKFNANHVKVVTEAGVVYLMGLIKRAEAEAATDIAATTPGVKRVVRLFEYLD</sequence>